<protein>
    <submittedName>
        <fullName evidence="3">Putative hydrolase</fullName>
    </submittedName>
</protein>
<dbReference type="AlphaFoldDB" id="G7H417"/>
<keyword evidence="4" id="KW-1185">Reference proteome</keyword>
<gene>
    <name evidence="3" type="ORF">GOARA_061_00310</name>
</gene>
<keyword evidence="1 3" id="KW-0378">Hydrolase</keyword>
<proteinExistence type="predicted"/>
<dbReference type="GO" id="GO:0016020">
    <property type="term" value="C:membrane"/>
    <property type="evidence" value="ECO:0007669"/>
    <property type="project" value="TreeGrafter"/>
</dbReference>
<comment type="caution">
    <text evidence="3">The sequence shown here is derived from an EMBL/GenBank/DDBJ whole genome shotgun (WGS) entry which is preliminary data.</text>
</comment>
<dbReference type="STRING" id="1073574.GOARA_061_00310"/>
<dbReference type="PANTHER" id="PTHR43798">
    <property type="entry name" value="MONOACYLGLYCEROL LIPASE"/>
    <property type="match status" value="1"/>
</dbReference>
<accession>G7H417</accession>
<evidence type="ECO:0000256" key="1">
    <source>
        <dbReference type="ARBA" id="ARBA00022801"/>
    </source>
</evidence>
<dbReference type="GO" id="GO:0016787">
    <property type="term" value="F:hydrolase activity"/>
    <property type="evidence" value="ECO:0007669"/>
    <property type="project" value="UniProtKB-KW"/>
</dbReference>
<dbReference type="SUPFAM" id="SSF53474">
    <property type="entry name" value="alpha/beta-Hydrolases"/>
    <property type="match status" value="1"/>
</dbReference>
<evidence type="ECO:0000313" key="4">
    <source>
        <dbReference type="Proteomes" id="UP000035088"/>
    </source>
</evidence>
<reference evidence="3 4" key="1">
    <citation type="submission" date="2011-11" db="EMBL/GenBank/DDBJ databases">
        <title>Whole genome shotgun sequence of Gordonia araii NBRC 100433.</title>
        <authorList>
            <person name="Yoshida Y."/>
            <person name="Hosoyama A."/>
            <person name="Tsuchikane K."/>
            <person name="Katsumata H."/>
            <person name="Yamazaki S."/>
            <person name="Fujita N."/>
        </authorList>
    </citation>
    <scope>NUCLEOTIDE SEQUENCE [LARGE SCALE GENOMIC DNA]</scope>
    <source>
        <strain evidence="3 4">NBRC 100433</strain>
    </source>
</reference>
<dbReference type="InterPro" id="IPR000073">
    <property type="entry name" value="AB_hydrolase_1"/>
</dbReference>
<dbReference type="PANTHER" id="PTHR43798:SF31">
    <property type="entry name" value="AB HYDROLASE SUPERFAMILY PROTEIN YCLE"/>
    <property type="match status" value="1"/>
</dbReference>
<sequence length="259" mass="28050">MATFEVPGAELDVELSDEGGHPVVQLHGLTSSRARDRVLDLDLGRGLSGTRLLRYDARGHGRSSGRAAPDDYLWPNLADDLLRLLDQWFPDEQVYGVGTSMGSGTLMHAAVRDPDRFAGLTLLLPPTAWETRVAQARRYRLNASTIEEHGEAAFLAEGPDFPPPPAAVGHPETVPEVAEELLPSVFRGAAASDLPAPSDLSRIRVPTRILAWVDDPSHPLSTAHALDELFPRSVLTVARGPSDVARWPAMLHDDVATIT</sequence>
<dbReference type="RefSeq" id="WP_007322667.1">
    <property type="nucleotide sequence ID" value="NZ_BAEE01000061.1"/>
</dbReference>
<evidence type="ECO:0000259" key="2">
    <source>
        <dbReference type="Pfam" id="PF00561"/>
    </source>
</evidence>
<dbReference type="PRINTS" id="PR00111">
    <property type="entry name" value="ABHYDROLASE"/>
</dbReference>
<dbReference type="EMBL" id="BAEE01000061">
    <property type="protein sequence ID" value="GAB10592.1"/>
    <property type="molecule type" value="Genomic_DNA"/>
</dbReference>
<dbReference type="InterPro" id="IPR050266">
    <property type="entry name" value="AB_hydrolase_sf"/>
</dbReference>
<dbReference type="Pfam" id="PF00561">
    <property type="entry name" value="Abhydrolase_1"/>
    <property type="match status" value="1"/>
</dbReference>
<organism evidence="3 4">
    <name type="scientific">Gordonia araii NBRC 100433</name>
    <dbReference type="NCBI Taxonomy" id="1073574"/>
    <lineage>
        <taxon>Bacteria</taxon>
        <taxon>Bacillati</taxon>
        <taxon>Actinomycetota</taxon>
        <taxon>Actinomycetes</taxon>
        <taxon>Mycobacteriales</taxon>
        <taxon>Gordoniaceae</taxon>
        <taxon>Gordonia</taxon>
    </lineage>
</organism>
<feature type="domain" description="AB hydrolase-1" evidence="2">
    <location>
        <begin position="22"/>
        <end position="130"/>
    </location>
</feature>
<name>G7H417_9ACTN</name>
<dbReference type="Proteomes" id="UP000035088">
    <property type="component" value="Unassembled WGS sequence"/>
</dbReference>
<evidence type="ECO:0000313" key="3">
    <source>
        <dbReference type="EMBL" id="GAB10592.1"/>
    </source>
</evidence>
<dbReference type="InterPro" id="IPR029058">
    <property type="entry name" value="AB_hydrolase_fold"/>
</dbReference>
<dbReference type="Gene3D" id="3.40.50.1820">
    <property type="entry name" value="alpha/beta hydrolase"/>
    <property type="match status" value="1"/>
</dbReference>
<dbReference type="OrthoDB" id="63519at2"/>